<sequence>MRPDTRYSTHYVMKTPQAWSSAGELVIFLEVKITTATICTERGCTRFSSHQRSASRLVAYTTFSLALLDCICPSVLIHMTCTLHYIHSVGTHGVKSNLKTKGISTFK</sequence>
<proteinExistence type="predicted"/>
<dbReference type="EMBL" id="GBXM01022747">
    <property type="protein sequence ID" value="JAH85830.1"/>
    <property type="molecule type" value="Transcribed_RNA"/>
</dbReference>
<accession>A0A0E9W8E9</accession>
<evidence type="ECO:0000313" key="1">
    <source>
        <dbReference type="EMBL" id="JAH85830.1"/>
    </source>
</evidence>
<reference evidence="1" key="1">
    <citation type="submission" date="2014-11" db="EMBL/GenBank/DDBJ databases">
        <authorList>
            <person name="Amaro Gonzalez C."/>
        </authorList>
    </citation>
    <scope>NUCLEOTIDE SEQUENCE</scope>
</reference>
<protein>
    <submittedName>
        <fullName evidence="1">Uncharacterized protein</fullName>
    </submittedName>
</protein>
<reference evidence="1" key="2">
    <citation type="journal article" date="2015" name="Fish Shellfish Immunol.">
        <title>Early steps in the European eel (Anguilla anguilla)-Vibrio vulnificus interaction in the gills: Role of the RtxA13 toxin.</title>
        <authorList>
            <person name="Callol A."/>
            <person name="Pajuelo D."/>
            <person name="Ebbesson L."/>
            <person name="Teles M."/>
            <person name="MacKenzie S."/>
            <person name="Amaro C."/>
        </authorList>
    </citation>
    <scope>NUCLEOTIDE SEQUENCE</scope>
</reference>
<dbReference type="AlphaFoldDB" id="A0A0E9W8E9"/>
<name>A0A0E9W8E9_ANGAN</name>
<organism evidence="1">
    <name type="scientific">Anguilla anguilla</name>
    <name type="common">European freshwater eel</name>
    <name type="synonym">Muraena anguilla</name>
    <dbReference type="NCBI Taxonomy" id="7936"/>
    <lineage>
        <taxon>Eukaryota</taxon>
        <taxon>Metazoa</taxon>
        <taxon>Chordata</taxon>
        <taxon>Craniata</taxon>
        <taxon>Vertebrata</taxon>
        <taxon>Euteleostomi</taxon>
        <taxon>Actinopterygii</taxon>
        <taxon>Neopterygii</taxon>
        <taxon>Teleostei</taxon>
        <taxon>Anguilliformes</taxon>
        <taxon>Anguillidae</taxon>
        <taxon>Anguilla</taxon>
    </lineage>
</organism>